<dbReference type="EMBL" id="VBAL01000138">
    <property type="protein sequence ID" value="TMI99303.1"/>
    <property type="molecule type" value="Genomic_DNA"/>
</dbReference>
<proteinExistence type="predicted"/>
<name>A0A537KU84_9BACT</name>
<keyword evidence="1" id="KW-0472">Membrane</keyword>
<comment type="caution">
    <text evidence="2">The sequence shown here is derived from an EMBL/GenBank/DDBJ whole genome shotgun (WGS) entry which is preliminary data.</text>
</comment>
<evidence type="ECO:0000313" key="3">
    <source>
        <dbReference type="Proteomes" id="UP000319353"/>
    </source>
</evidence>
<feature type="transmembrane region" description="Helical" evidence="1">
    <location>
        <begin position="44"/>
        <end position="67"/>
    </location>
</feature>
<gene>
    <name evidence="2" type="ORF">E6H01_11250</name>
</gene>
<reference evidence="2 3" key="1">
    <citation type="journal article" date="2019" name="Nat. Microbiol.">
        <title>Mediterranean grassland soil C-N compound turnover is dependent on rainfall and depth, and is mediated by genomically divergent microorganisms.</title>
        <authorList>
            <person name="Diamond S."/>
            <person name="Andeer P.F."/>
            <person name="Li Z."/>
            <person name="Crits-Christoph A."/>
            <person name="Burstein D."/>
            <person name="Anantharaman K."/>
            <person name="Lane K.R."/>
            <person name="Thomas B.C."/>
            <person name="Pan C."/>
            <person name="Northen T.R."/>
            <person name="Banfield J.F."/>
        </authorList>
    </citation>
    <scope>NUCLEOTIDE SEQUENCE [LARGE SCALE GENOMIC DNA]</scope>
    <source>
        <strain evidence="2">NP_4</strain>
    </source>
</reference>
<evidence type="ECO:0000313" key="2">
    <source>
        <dbReference type="EMBL" id="TMI99303.1"/>
    </source>
</evidence>
<evidence type="ECO:0000256" key="1">
    <source>
        <dbReference type="SAM" id="Phobius"/>
    </source>
</evidence>
<evidence type="ECO:0008006" key="4">
    <source>
        <dbReference type="Google" id="ProtNLM"/>
    </source>
</evidence>
<protein>
    <recommendedName>
        <fullName evidence="4">Prepilin-type N-terminal cleavage/methylation domain-containing protein</fullName>
    </recommendedName>
</protein>
<sequence>MDAGRATCPAGSVLTHLGHCAFCDSCGLIAPERQRRALASDHRIRGATLLEVVVAIGLGAIVAVFVWQAGSLTVRLRVRAAAVVLVSDLRTVQARAVAERRSDRAHGLQFLVGGDRYLIVVRDGSVATQSLERRLPAGVRVTFARFGGSVPTAALFHGASLFGAPSGGGTVTLASGPARLCVRLLPATGRIRVAATECP</sequence>
<keyword evidence="1" id="KW-0812">Transmembrane</keyword>
<dbReference type="InterPro" id="IPR012902">
    <property type="entry name" value="N_methyl_site"/>
</dbReference>
<dbReference type="AlphaFoldDB" id="A0A537KU84"/>
<dbReference type="Proteomes" id="UP000319353">
    <property type="component" value="Unassembled WGS sequence"/>
</dbReference>
<dbReference type="Pfam" id="PF07963">
    <property type="entry name" value="N_methyl"/>
    <property type="match status" value="1"/>
</dbReference>
<accession>A0A537KU84</accession>
<keyword evidence="1" id="KW-1133">Transmembrane helix</keyword>
<organism evidence="2 3">
    <name type="scientific">Candidatus Segetimicrobium genomatis</name>
    <dbReference type="NCBI Taxonomy" id="2569760"/>
    <lineage>
        <taxon>Bacteria</taxon>
        <taxon>Bacillati</taxon>
        <taxon>Candidatus Sysuimicrobiota</taxon>
        <taxon>Candidatus Sysuimicrobiia</taxon>
        <taxon>Candidatus Sysuimicrobiales</taxon>
        <taxon>Candidatus Segetimicrobiaceae</taxon>
        <taxon>Candidatus Segetimicrobium</taxon>
    </lineage>
</organism>